<organism evidence="2">
    <name type="scientific">marine sediment metagenome</name>
    <dbReference type="NCBI Taxonomy" id="412755"/>
    <lineage>
        <taxon>unclassified sequences</taxon>
        <taxon>metagenomes</taxon>
        <taxon>ecological metagenomes</taxon>
    </lineage>
</organism>
<dbReference type="EMBL" id="LAZR01038791">
    <property type="protein sequence ID" value="KKL18642.1"/>
    <property type="molecule type" value="Genomic_DNA"/>
</dbReference>
<keyword evidence="1" id="KW-0472">Membrane</keyword>
<protein>
    <submittedName>
        <fullName evidence="2">Uncharacterized protein</fullName>
    </submittedName>
</protein>
<comment type="caution">
    <text evidence="2">The sequence shown here is derived from an EMBL/GenBank/DDBJ whole genome shotgun (WGS) entry which is preliminary data.</text>
</comment>
<dbReference type="AlphaFoldDB" id="A0A0F9BXJ7"/>
<reference evidence="2" key="1">
    <citation type="journal article" date="2015" name="Nature">
        <title>Complex archaea that bridge the gap between prokaryotes and eukaryotes.</title>
        <authorList>
            <person name="Spang A."/>
            <person name="Saw J.H."/>
            <person name="Jorgensen S.L."/>
            <person name="Zaremba-Niedzwiedzka K."/>
            <person name="Martijn J."/>
            <person name="Lind A.E."/>
            <person name="van Eijk R."/>
            <person name="Schleper C."/>
            <person name="Guy L."/>
            <person name="Ettema T.J."/>
        </authorList>
    </citation>
    <scope>NUCLEOTIDE SEQUENCE</scope>
</reference>
<sequence>MSESSSNSSGLGFTGLLTGLFIGLKLTGYITWSWWWVLSPLWISVAVALVILTILIIVGIGILIWPLK</sequence>
<accession>A0A0F9BXJ7</accession>
<feature type="transmembrane region" description="Helical" evidence="1">
    <location>
        <begin position="12"/>
        <end position="35"/>
    </location>
</feature>
<evidence type="ECO:0000313" key="2">
    <source>
        <dbReference type="EMBL" id="KKL18642.1"/>
    </source>
</evidence>
<keyword evidence="1" id="KW-0812">Transmembrane</keyword>
<evidence type="ECO:0000256" key="1">
    <source>
        <dbReference type="SAM" id="Phobius"/>
    </source>
</evidence>
<keyword evidence="1" id="KW-1133">Transmembrane helix</keyword>
<feature type="transmembrane region" description="Helical" evidence="1">
    <location>
        <begin position="41"/>
        <end position="65"/>
    </location>
</feature>
<proteinExistence type="predicted"/>
<gene>
    <name evidence="2" type="ORF">LCGC14_2473470</name>
</gene>
<name>A0A0F9BXJ7_9ZZZZ</name>